<dbReference type="RefSeq" id="WP_309940201.1">
    <property type="nucleotide sequence ID" value="NZ_AP025305.1"/>
</dbReference>
<organism evidence="1 2">
    <name type="scientific">Aureibacter tunicatorum</name>
    <dbReference type="NCBI Taxonomy" id="866807"/>
    <lineage>
        <taxon>Bacteria</taxon>
        <taxon>Pseudomonadati</taxon>
        <taxon>Bacteroidota</taxon>
        <taxon>Cytophagia</taxon>
        <taxon>Cytophagales</taxon>
        <taxon>Persicobacteraceae</taxon>
        <taxon>Aureibacter</taxon>
    </lineage>
</organism>
<accession>A0AAE3XRU2</accession>
<dbReference type="PROSITE" id="PS51257">
    <property type="entry name" value="PROKAR_LIPOPROTEIN"/>
    <property type="match status" value="1"/>
</dbReference>
<comment type="caution">
    <text evidence="1">The sequence shown here is derived from an EMBL/GenBank/DDBJ whole genome shotgun (WGS) entry which is preliminary data.</text>
</comment>
<sequence length="181" mass="21198">MKYQTLIFTGLLFFACQSKPSDTIQFSVDSHRREVKDKLEASIQNHSHDEYMGNSLRPIREIVNRLSSLSQWTQIDSAVLLIADESVEVEYYYLDKELVKVIANTNEEKYKYYYLLNSELIFVLESEETGGDNIKEESYFEKGNLLRQVNNQDCGAPYPQDYLREEQLRIGMKFNRLIGKL</sequence>
<dbReference type="EMBL" id="JAVDQD010000004">
    <property type="protein sequence ID" value="MDR6240304.1"/>
    <property type="molecule type" value="Genomic_DNA"/>
</dbReference>
<gene>
    <name evidence="1" type="ORF">HNQ88_003370</name>
</gene>
<keyword evidence="2" id="KW-1185">Reference proteome</keyword>
<evidence type="ECO:0008006" key="3">
    <source>
        <dbReference type="Google" id="ProtNLM"/>
    </source>
</evidence>
<reference evidence="1" key="1">
    <citation type="submission" date="2023-07" db="EMBL/GenBank/DDBJ databases">
        <title>Genomic Encyclopedia of Type Strains, Phase IV (KMG-IV): sequencing the most valuable type-strain genomes for metagenomic binning, comparative biology and taxonomic classification.</title>
        <authorList>
            <person name="Goeker M."/>
        </authorList>
    </citation>
    <scope>NUCLEOTIDE SEQUENCE</scope>
    <source>
        <strain evidence="1">DSM 26174</strain>
    </source>
</reference>
<evidence type="ECO:0000313" key="1">
    <source>
        <dbReference type="EMBL" id="MDR6240304.1"/>
    </source>
</evidence>
<protein>
    <recommendedName>
        <fullName evidence="3">Lipoprotein</fullName>
    </recommendedName>
</protein>
<dbReference type="AlphaFoldDB" id="A0AAE3XRU2"/>
<dbReference type="Proteomes" id="UP001185092">
    <property type="component" value="Unassembled WGS sequence"/>
</dbReference>
<name>A0AAE3XRU2_9BACT</name>
<evidence type="ECO:0000313" key="2">
    <source>
        <dbReference type="Proteomes" id="UP001185092"/>
    </source>
</evidence>
<proteinExistence type="predicted"/>